<name>A0A198UIC9_MORCA</name>
<dbReference type="GO" id="GO:1901678">
    <property type="term" value="P:iron coordination entity transport"/>
    <property type="evidence" value="ECO:0007669"/>
    <property type="project" value="UniProtKB-ARBA"/>
</dbReference>
<dbReference type="OrthoDB" id="63946at2"/>
<dbReference type="SUPFAM" id="SSF53807">
    <property type="entry name" value="Helical backbone' metal receptor"/>
    <property type="match status" value="1"/>
</dbReference>
<comment type="similarity">
    <text evidence="2">Belongs to the bacterial solute-binding protein 8 family.</text>
</comment>
<keyword evidence="4" id="KW-0410">Iron transport</keyword>
<dbReference type="InterPro" id="IPR051313">
    <property type="entry name" value="Bact_iron-sidero_bind"/>
</dbReference>
<accession>A0A198UIC9</accession>
<evidence type="ECO:0000259" key="6">
    <source>
        <dbReference type="PROSITE" id="PS50983"/>
    </source>
</evidence>
<dbReference type="InterPro" id="IPR002491">
    <property type="entry name" value="ABC_transptr_periplasmic_BD"/>
</dbReference>
<comment type="subcellular location">
    <subcellularLocation>
        <location evidence="1">Cell envelope</location>
    </subcellularLocation>
</comment>
<evidence type="ECO:0000256" key="5">
    <source>
        <dbReference type="ARBA" id="ARBA00022729"/>
    </source>
</evidence>
<evidence type="ECO:0000256" key="2">
    <source>
        <dbReference type="ARBA" id="ARBA00008814"/>
    </source>
</evidence>
<keyword evidence="5" id="KW-0732">Signal</keyword>
<dbReference type="InterPro" id="IPR033870">
    <property type="entry name" value="FatB"/>
</dbReference>
<dbReference type="PROSITE" id="PS51257">
    <property type="entry name" value="PROKAR_LIPOPROTEIN"/>
    <property type="match status" value="1"/>
</dbReference>
<proteinExistence type="inferred from homology"/>
<evidence type="ECO:0000313" key="8">
    <source>
        <dbReference type="Proteomes" id="UP000078228"/>
    </source>
</evidence>
<evidence type="ECO:0000256" key="1">
    <source>
        <dbReference type="ARBA" id="ARBA00004196"/>
    </source>
</evidence>
<comment type="caution">
    <text evidence="7">The sequence shown here is derived from an EMBL/GenBank/DDBJ whole genome shotgun (WGS) entry which is preliminary data.</text>
</comment>
<dbReference type="CDD" id="cd01140">
    <property type="entry name" value="FatB"/>
    <property type="match status" value="1"/>
</dbReference>
<dbReference type="GO" id="GO:0030288">
    <property type="term" value="C:outer membrane-bounded periplasmic space"/>
    <property type="evidence" value="ECO:0007669"/>
    <property type="project" value="TreeGrafter"/>
</dbReference>
<protein>
    <submittedName>
        <fullName evidence="7">Iron compound ABC uptake transporter substrate-binding protein</fullName>
    </submittedName>
</protein>
<reference evidence="7 8" key="1">
    <citation type="journal article" date="2016" name="Genome Biol. Evol.">
        <title>Comparative Genomic Analyses of the Moraxella catarrhalis Serosensitive and Seroresistant Lineages Demonstrate Their Independent Evolution.</title>
        <authorList>
            <person name="Earl J.P."/>
            <person name="de Vries S.P."/>
            <person name="Ahmed A."/>
            <person name="Powell E."/>
            <person name="Schultz M.P."/>
            <person name="Hermans P.W."/>
            <person name="Hill D.J."/>
            <person name="Zhou Z."/>
            <person name="Constantinidou C.I."/>
            <person name="Hu F.Z."/>
            <person name="Bootsma H.J."/>
            <person name="Ehrlich G.D."/>
        </authorList>
    </citation>
    <scope>NUCLEOTIDE SEQUENCE [LARGE SCALE GENOMIC DNA]</scope>
    <source>
        <strain evidence="7 8">Z7542</strain>
    </source>
</reference>
<dbReference type="Proteomes" id="UP000078228">
    <property type="component" value="Unassembled WGS sequence"/>
</dbReference>
<gene>
    <name evidence="7" type="ORF">AO384_1086</name>
</gene>
<dbReference type="Pfam" id="PF01497">
    <property type="entry name" value="Peripla_BP_2"/>
    <property type="match status" value="1"/>
</dbReference>
<evidence type="ECO:0000313" key="7">
    <source>
        <dbReference type="EMBL" id="OAU96049.1"/>
    </source>
</evidence>
<evidence type="ECO:0000256" key="4">
    <source>
        <dbReference type="ARBA" id="ARBA00022496"/>
    </source>
</evidence>
<keyword evidence="4" id="KW-0408">Iron</keyword>
<dbReference type="PANTHER" id="PTHR30532">
    <property type="entry name" value="IRON III DICITRATE-BINDING PERIPLASMIC PROTEIN"/>
    <property type="match status" value="1"/>
</dbReference>
<dbReference type="AlphaFoldDB" id="A0A198UIC9"/>
<dbReference type="RefSeq" id="WP_064610911.1">
    <property type="nucleotide sequence ID" value="NZ_LXHB01000073.1"/>
</dbReference>
<sequence length="327" mass="36393">MKLLNTLALLSITATCVITTGCEKKPDNPTPKNNSSVSQETTHYHSVTIKHQLGTTVINTLPKQIAALDMNEVDFLDQLNIPIAGMVKDFVPHFLEKYKNNNDIADLGSIVQPNIEKVHTLKPDLILMTPLHSKSYPELAKIAPTLHYDIDYKSGNGQINTIKNHLLDLGKIFDKQALAQQKVSEIDTKLQQVKQITANRPEKALVIMHNNGSFSNFGTNSRYGFVFNELGVKPASTTTQINLHGEPISSEFINQTDPDILYIIDRTAVMEHRPLINADSVSNPLLTQTKAWKNGRVVFVDADAWYTTAASPTSVKIMMDDVLRGYK</sequence>
<organism evidence="7 8">
    <name type="scientific">Moraxella catarrhalis</name>
    <name type="common">Branhamella catarrhalis</name>
    <dbReference type="NCBI Taxonomy" id="480"/>
    <lineage>
        <taxon>Bacteria</taxon>
        <taxon>Pseudomonadati</taxon>
        <taxon>Pseudomonadota</taxon>
        <taxon>Gammaproteobacteria</taxon>
        <taxon>Moraxellales</taxon>
        <taxon>Moraxellaceae</taxon>
        <taxon>Moraxella</taxon>
    </lineage>
</organism>
<dbReference type="PATRIC" id="fig|480.237.peg.1360"/>
<dbReference type="Gene3D" id="3.40.50.1980">
    <property type="entry name" value="Nitrogenase molybdenum iron protein domain"/>
    <property type="match status" value="2"/>
</dbReference>
<feature type="domain" description="Fe/B12 periplasmic-binding" evidence="6">
    <location>
        <begin position="64"/>
        <end position="327"/>
    </location>
</feature>
<evidence type="ECO:0000256" key="3">
    <source>
        <dbReference type="ARBA" id="ARBA00022448"/>
    </source>
</evidence>
<keyword evidence="3" id="KW-0813">Transport</keyword>
<dbReference type="EMBL" id="LXHC01000020">
    <property type="protein sequence ID" value="OAU96049.1"/>
    <property type="molecule type" value="Genomic_DNA"/>
</dbReference>
<keyword evidence="8" id="KW-1185">Reference proteome</keyword>
<dbReference type="PANTHER" id="PTHR30532:SF28">
    <property type="entry name" value="PETROBACTIN-BINDING PROTEIN YCLQ"/>
    <property type="match status" value="1"/>
</dbReference>
<keyword evidence="4" id="KW-0406">Ion transport</keyword>
<dbReference type="PROSITE" id="PS50983">
    <property type="entry name" value="FE_B12_PBP"/>
    <property type="match status" value="1"/>
</dbReference>